<name>A0A9N9W957_9NEOP</name>
<gene>
    <name evidence="2" type="ORF">DIATSA_LOCUS2821</name>
</gene>
<accession>A0A9N9W957</accession>
<dbReference type="AlphaFoldDB" id="A0A9N9W957"/>
<reference evidence="2" key="2">
    <citation type="submission" date="2022-10" db="EMBL/GenBank/DDBJ databases">
        <authorList>
            <consortium name="ENA_rothamsted_submissions"/>
            <consortium name="culmorum"/>
            <person name="King R."/>
        </authorList>
    </citation>
    <scope>NUCLEOTIDE SEQUENCE</scope>
</reference>
<organism evidence="2 3">
    <name type="scientific">Diatraea saccharalis</name>
    <name type="common">sugarcane borer</name>
    <dbReference type="NCBI Taxonomy" id="40085"/>
    <lineage>
        <taxon>Eukaryota</taxon>
        <taxon>Metazoa</taxon>
        <taxon>Ecdysozoa</taxon>
        <taxon>Arthropoda</taxon>
        <taxon>Hexapoda</taxon>
        <taxon>Insecta</taxon>
        <taxon>Pterygota</taxon>
        <taxon>Neoptera</taxon>
        <taxon>Endopterygota</taxon>
        <taxon>Lepidoptera</taxon>
        <taxon>Glossata</taxon>
        <taxon>Ditrysia</taxon>
        <taxon>Pyraloidea</taxon>
        <taxon>Crambidae</taxon>
        <taxon>Crambinae</taxon>
        <taxon>Diatraea</taxon>
    </lineage>
</organism>
<feature type="compositionally biased region" description="Gly residues" evidence="1">
    <location>
        <begin position="60"/>
        <end position="75"/>
    </location>
</feature>
<evidence type="ECO:0000313" key="3">
    <source>
        <dbReference type="Proteomes" id="UP001153714"/>
    </source>
</evidence>
<dbReference type="EMBL" id="OU893343">
    <property type="protein sequence ID" value="CAG9784747.1"/>
    <property type="molecule type" value="Genomic_DNA"/>
</dbReference>
<reference evidence="2" key="1">
    <citation type="submission" date="2021-12" db="EMBL/GenBank/DDBJ databases">
        <authorList>
            <person name="King R."/>
        </authorList>
    </citation>
    <scope>NUCLEOTIDE SEQUENCE</scope>
</reference>
<dbReference type="Proteomes" id="UP001153714">
    <property type="component" value="Chromosome 12"/>
</dbReference>
<feature type="region of interest" description="Disordered" evidence="1">
    <location>
        <begin position="51"/>
        <end position="99"/>
    </location>
</feature>
<feature type="compositionally biased region" description="Low complexity" evidence="1">
    <location>
        <begin position="82"/>
        <end position="99"/>
    </location>
</feature>
<evidence type="ECO:0000313" key="2">
    <source>
        <dbReference type="EMBL" id="CAG9784747.1"/>
    </source>
</evidence>
<keyword evidence="3" id="KW-1185">Reference proteome</keyword>
<sequence>MRVLPVGQSSRRFFLALEENNRVIIESDDAQERRSFVVEDIKIPLNISSRSGTTQRVDGQRGGGVRGAQRGGRAGGARRPRAAPLAAAPAAPRAPAAPARAVQLAPLRRRGRRARRRRAEATLSDGIESVTEQILSLPYRVSQAHMNEAEAGSEWAAQLAADACAWAETLPRAGAGAGAGARERLASCAGGLAGAGAAYRAARDLAAAAARAALQPRLDAWAQYVAAPPAHKDIGRYTLVKMHAPKFLALGPADDSQKFPRVSCERLKCSEKSTTRPLLVPDFPFPEFPNSGLRFVLHRIGLTPGLHNLPTTVGSSCRPFLRYRKPFVFVFHDHRARNQLSKAVFSQYKSDITSQQAV</sequence>
<protein>
    <submittedName>
        <fullName evidence="2">Uncharacterized protein</fullName>
    </submittedName>
</protein>
<proteinExistence type="predicted"/>
<evidence type="ECO:0000256" key="1">
    <source>
        <dbReference type="SAM" id="MobiDB-lite"/>
    </source>
</evidence>